<dbReference type="InterPro" id="IPR007111">
    <property type="entry name" value="NACHT_NTPase"/>
</dbReference>
<dbReference type="InterPro" id="IPR027417">
    <property type="entry name" value="P-loop_NTPase"/>
</dbReference>
<dbReference type="Proteomes" id="UP000199682">
    <property type="component" value="Unassembled WGS sequence"/>
</dbReference>
<feature type="transmembrane region" description="Helical" evidence="2">
    <location>
        <begin position="41"/>
        <end position="59"/>
    </location>
</feature>
<proteinExistence type="predicted"/>
<evidence type="ECO:0000313" key="4">
    <source>
        <dbReference type="EMBL" id="SDL61196.1"/>
    </source>
</evidence>
<keyword evidence="2" id="KW-1133">Transmembrane helix</keyword>
<dbReference type="SUPFAM" id="SSF52540">
    <property type="entry name" value="P-loop containing nucleoside triphosphate hydrolases"/>
    <property type="match status" value="1"/>
</dbReference>
<evidence type="ECO:0000256" key="2">
    <source>
        <dbReference type="SAM" id="Phobius"/>
    </source>
</evidence>
<feature type="transmembrane region" description="Helical" evidence="2">
    <location>
        <begin position="580"/>
        <end position="601"/>
    </location>
</feature>
<reference evidence="5" key="1">
    <citation type="submission" date="2016-10" db="EMBL/GenBank/DDBJ databases">
        <authorList>
            <person name="Varghese N."/>
            <person name="Submissions S."/>
        </authorList>
    </citation>
    <scope>NUCLEOTIDE SEQUENCE [LARGE SCALE GENOMIC DNA]</scope>
    <source>
        <strain evidence="5">DSM 44796</strain>
    </source>
</reference>
<name>A0A1G9LH12_9PSEU</name>
<dbReference type="PROSITE" id="PS50837">
    <property type="entry name" value="NACHT"/>
    <property type="match status" value="1"/>
</dbReference>
<keyword evidence="2" id="KW-0472">Membrane</keyword>
<evidence type="ECO:0000259" key="3">
    <source>
        <dbReference type="PROSITE" id="PS50837"/>
    </source>
</evidence>
<protein>
    <submittedName>
        <fullName evidence="4">NACHT domain-containing protein</fullName>
    </submittedName>
</protein>
<feature type="transmembrane region" description="Helical" evidence="2">
    <location>
        <begin position="427"/>
        <end position="449"/>
    </location>
</feature>
<evidence type="ECO:0000313" key="5">
    <source>
        <dbReference type="Proteomes" id="UP000199682"/>
    </source>
</evidence>
<dbReference type="Gene3D" id="3.40.50.300">
    <property type="entry name" value="P-loop containing nucleotide triphosphate hydrolases"/>
    <property type="match status" value="1"/>
</dbReference>
<keyword evidence="2" id="KW-0812">Transmembrane</keyword>
<sequence length="683" mass="74566">MRCVMMRRMSRFRQQALLTGCVLTAVLTAAGLFVTDHGINPHLWLIVLALAFLGFLALLDPWVRRRHNAELSTDEHLDAACRALAVGLQSQWNEEVRSRGLTDPDLLDLHWIAPELDVSDEPDAPPGRSDAVVGAFERQINRRMVIIGEAGTGKSTVAMLLTCGLLDRYDGGMVPVLLPLSTWNPAVEDIRTWLTRRLYEDHPALRNTELYGSYAGDLLIEQHLVLPVLDGLDDIPAHQRADALERIAKAFPAKRPLVLTCRTHEFAQAVDLAGPLPGADVVELAPLDLDEVAAYLRASADSWGAARWEPVFIQLREEPDGRLADALSTPLTMWLASMVYADSEAEPTELLDRGRFPDPRAISDHLCDELVSRAFGNRAFAHHAKATQVWPRDRARKWLEFLAHEMRDRGIRELAWWELRRSVGSTWLAVLGALVLGAIGGFGVGWLMAYSITPSLAPITGLVAGIGVGAAALTASHERKAKPRLGIWRSLLLVPGVLGLAAGLVFGALYGLSAGLVVGLGLAVATALRFALSSAAELSQASSPQWTMARDRIAVWTGSLVLAVVFGSAAALVFGPAQTGMVGLGLASGLMLGFALAVLHLRWWWFTVARIWLALRGKLPWELMVFLEDARKLGVLCRAGACYQFRHGLVQDRLAEHEMTSRTTRSAGPVLRSPFSAKATSEQ</sequence>
<feature type="transmembrane region" description="Helical" evidence="2">
    <location>
        <begin position="487"/>
        <end position="506"/>
    </location>
</feature>
<dbReference type="Pfam" id="PF05729">
    <property type="entry name" value="NACHT"/>
    <property type="match status" value="1"/>
</dbReference>
<feature type="transmembrane region" description="Helical" evidence="2">
    <location>
        <begin position="512"/>
        <end position="532"/>
    </location>
</feature>
<gene>
    <name evidence="4" type="ORF">SAMN04488074_11259</name>
</gene>
<feature type="domain" description="NACHT" evidence="3">
    <location>
        <begin position="142"/>
        <end position="263"/>
    </location>
</feature>
<organism evidence="4 5">
    <name type="scientific">Lentzea albidocapillata subsp. violacea</name>
    <dbReference type="NCBI Taxonomy" id="128104"/>
    <lineage>
        <taxon>Bacteria</taxon>
        <taxon>Bacillati</taxon>
        <taxon>Actinomycetota</taxon>
        <taxon>Actinomycetes</taxon>
        <taxon>Pseudonocardiales</taxon>
        <taxon>Pseudonocardiaceae</taxon>
        <taxon>Lentzea</taxon>
    </lineage>
</organism>
<feature type="transmembrane region" description="Helical" evidence="2">
    <location>
        <begin position="553"/>
        <end position="574"/>
    </location>
</feature>
<dbReference type="AlphaFoldDB" id="A0A1G9LH12"/>
<accession>A0A1G9LH12</accession>
<evidence type="ECO:0000256" key="1">
    <source>
        <dbReference type="SAM" id="MobiDB-lite"/>
    </source>
</evidence>
<feature type="region of interest" description="Disordered" evidence="1">
    <location>
        <begin position="660"/>
        <end position="683"/>
    </location>
</feature>
<feature type="transmembrane region" description="Helical" evidence="2">
    <location>
        <begin position="455"/>
        <end position="475"/>
    </location>
</feature>
<dbReference type="EMBL" id="FNET01000012">
    <property type="protein sequence ID" value="SDL61196.1"/>
    <property type="molecule type" value="Genomic_DNA"/>
</dbReference>